<gene>
    <name evidence="2" type="ORF">GCM10009858_45420</name>
</gene>
<evidence type="ECO:0000256" key="1">
    <source>
        <dbReference type="SAM" id="MobiDB-lite"/>
    </source>
</evidence>
<feature type="region of interest" description="Disordered" evidence="1">
    <location>
        <begin position="41"/>
        <end position="103"/>
    </location>
</feature>
<evidence type="ECO:0000313" key="3">
    <source>
        <dbReference type="Proteomes" id="UP001500730"/>
    </source>
</evidence>
<comment type="caution">
    <text evidence="2">The sequence shown here is derived from an EMBL/GenBank/DDBJ whole genome shotgun (WGS) entry which is preliminary data.</text>
</comment>
<reference evidence="3" key="1">
    <citation type="journal article" date="2019" name="Int. J. Syst. Evol. Microbiol.">
        <title>The Global Catalogue of Microorganisms (GCM) 10K type strain sequencing project: providing services to taxonomists for standard genome sequencing and annotation.</title>
        <authorList>
            <consortium name="The Broad Institute Genomics Platform"/>
            <consortium name="The Broad Institute Genome Sequencing Center for Infectious Disease"/>
            <person name="Wu L."/>
            <person name="Ma J."/>
        </authorList>
    </citation>
    <scope>NUCLEOTIDE SEQUENCE [LARGE SCALE GENOMIC DNA]</scope>
    <source>
        <strain evidence="3">JCM 16259</strain>
    </source>
</reference>
<evidence type="ECO:0000313" key="2">
    <source>
        <dbReference type="EMBL" id="GAA2502224.1"/>
    </source>
</evidence>
<dbReference type="EMBL" id="BAAARE010000037">
    <property type="protein sequence ID" value="GAA2502224.1"/>
    <property type="molecule type" value="Genomic_DNA"/>
</dbReference>
<sequence>MVSQGISGTGPGSAVSSAQTVHTLNVLPVGGHAMAGLRRRTAALPQAAPSSDTACRTAPGLGTILGDGATRLPTLSARERSLATDSAPQTHSTTPTYPSLASS</sequence>
<name>A0ABP5ZWQ6_9MICO</name>
<feature type="compositionally biased region" description="Polar residues" evidence="1">
    <location>
        <begin position="83"/>
        <end position="103"/>
    </location>
</feature>
<keyword evidence="3" id="KW-1185">Reference proteome</keyword>
<organism evidence="2 3">
    <name type="scientific">Terrabacter carboxydivorans</name>
    <dbReference type="NCBI Taxonomy" id="619730"/>
    <lineage>
        <taxon>Bacteria</taxon>
        <taxon>Bacillati</taxon>
        <taxon>Actinomycetota</taxon>
        <taxon>Actinomycetes</taxon>
        <taxon>Micrococcales</taxon>
        <taxon>Intrasporangiaceae</taxon>
        <taxon>Terrabacter</taxon>
    </lineage>
</organism>
<proteinExistence type="predicted"/>
<protein>
    <submittedName>
        <fullName evidence="2">Uncharacterized protein</fullName>
    </submittedName>
</protein>
<accession>A0ABP5ZWQ6</accession>
<dbReference type="Proteomes" id="UP001500730">
    <property type="component" value="Unassembled WGS sequence"/>
</dbReference>